<dbReference type="NCBIfam" id="NF003814">
    <property type="entry name" value="PRK05406.1-3"/>
    <property type="match status" value="1"/>
</dbReference>
<dbReference type="PANTHER" id="PTHR30292">
    <property type="entry name" value="UNCHARACTERIZED PROTEIN YBGL-RELATED"/>
    <property type="match status" value="1"/>
</dbReference>
<reference evidence="1" key="1">
    <citation type="submission" date="2022-10" db="EMBL/GenBank/DDBJ databases">
        <title>Chitinophaga sp. nov., isolated from soil.</title>
        <authorList>
            <person name="Jeon C.O."/>
        </authorList>
    </citation>
    <scope>NUCLEOTIDE SEQUENCE</scope>
    <source>
        <strain evidence="1">R8</strain>
    </source>
</reference>
<dbReference type="PANTHER" id="PTHR30292:SF0">
    <property type="entry name" value="5-OXOPROLINASE SUBUNIT A"/>
    <property type="match status" value="1"/>
</dbReference>
<dbReference type="EMBL" id="CP107006">
    <property type="protein sequence ID" value="UYQ95317.1"/>
    <property type="molecule type" value="Genomic_DNA"/>
</dbReference>
<evidence type="ECO:0000313" key="1">
    <source>
        <dbReference type="EMBL" id="UYQ95317.1"/>
    </source>
</evidence>
<dbReference type="Proteomes" id="UP001162741">
    <property type="component" value="Chromosome"/>
</dbReference>
<keyword evidence="2" id="KW-1185">Reference proteome</keyword>
<dbReference type="Gene3D" id="3.20.20.370">
    <property type="entry name" value="Glycoside hydrolase/deacetylase"/>
    <property type="match status" value="1"/>
</dbReference>
<organism evidence="1 2">
    <name type="scientific">Chitinophaga horti</name>
    <dbReference type="NCBI Taxonomy" id="2920382"/>
    <lineage>
        <taxon>Bacteria</taxon>
        <taxon>Pseudomonadati</taxon>
        <taxon>Bacteroidota</taxon>
        <taxon>Chitinophagia</taxon>
        <taxon>Chitinophagales</taxon>
        <taxon>Chitinophagaceae</taxon>
        <taxon>Chitinophaga</taxon>
    </lineage>
</organism>
<accession>A0ABY6J9S2</accession>
<evidence type="ECO:0000313" key="2">
    <source>
        <dbReference type="Proteomes" id="UP001162741"/>
    </source>
</evidence>
<dbReference type="RefSeq" id="WP_264283074.1">
    <property type="nucleotide sequence ID" value="NZ_CP107006.1"/>
</dbReference>
<dbReference type="SUPFAM" id="SSF88713">
    <property type="entry name" value="Glycoside hydrolase/deacetylase"/>
    <property type="match status" value="1"/>
</dbReference>
<dbReference type="CDD" id="cd10787">
    <property type="entry name" value="LamB_YcsF_like"/>
    <property type="match status" value="1"/>
</dbReference>
<protein>
    <submittedName>
        <fullName evidence="1">LamB/YcsF family protein</fullName>
    </submittedName>
</protein>
<name>A0ABY6J9S2_9BACT</name>
<dbReference type="InterPro" id="IPR005501">
    <property type="entry name" value="LamB/YcsF/PxpA-like"/>
</dbReference>
<proteinExistence type="predicted"/>
<dbReference type="InterPro" id="IPR011330">
    <property type="entry name" value="Glyco_hydro/deAcase_b/a-brl"/>
</dbReference>
<gene>
    <name evidence="1" type="ORF">MKQ68_09430</name>
</gene>
<dbReference type="Pfam" id="PF03746">
    <property type="entry name" value="LamB_YcsF"/>
    <property type="match status" value="1"/>
</dbReference>
<dbReference type="NCBIfam" id="NF003816">
    <property type="entry name" value="PRK05406.1-5"/>
    <property type="match status" value="1"/>
</dbReference>
<sequence>MHYIDLNCDMGEGIGNDAAIMPFISSSNIACGAYAGDEHTMRSTVDLAMQYDVAIGAHPGFNDKANFGRTNQQLEGNELYDLITSQVYALHHICREQGAKLHHVKPHGALYNMAATSREMSVIIAGAIKDVDPELKLYGLSGSLLISEATNAGLTAVSEVFADRSYLDDGTLSPRSMPGAVIKSEDLAVEQVIQMVTTGKVTAITGDIVPIIAETICLHGDGEHAAAFAQRINQSLRDHRLIIRYP</sequence>